<organism evidence="3 4">
    <name type="scientific">Pseudonocardia ailaonensis</name>
    <dbReference type="NCBI Taxonomy" id="367279"/>
    <lineage>
        <taxon>Bacteria</taxon>
        <taxon>Bacillati</taxon>
        <taxon>Actinomycetota</taxon>
        <taxon>Actinomycetes</taxon>
        <taxon>Pseudonocardiales</taxon>
        <taxon>Pseudonocardiaceae</taxon>
        <taxon>Pseudonocardia</taxon>
    </lineage>
</organism>
<dbReference type="CDD" id="cd07043">
    <property type="entry name" value="STAS_anti-anti-sigma_factors"/>
    <property type="match status" value="1"/>
</dbReference>
<name>A0ABN2NTV0_9PSEU</name>
<feature type="domain" description="STAS" evidence="2">
    <location>
        <begin position="56"/>
        <end position="133"/>
    </location>
</feature>
<comment type="caution">
    <text evidence="3">The sequence shown here is derived from an EMBL/GenBank/DDBJ whole genome shotgun (WGS) entry which is preliminary data.</text>
</comment>
<accession>A0ABN2NTV0</accession>
<dbReference type="EMBL" id="BAAAQK010000034">
    <property type="protein sequence ID" value="GAA1881187.1"/>
    <property type="molecule type" value="Genomic_DNA"/>
</dbReference>
<protein>
    <recommendedName>
        <fullName evidence="2">STAS domain-containing protein</fullName>
    </recommendedName>
</protein>
<evidence type="ECO:0000313" key="4">
    <source>
        <dbReference type="Proteomes" id="UP001500449"/>
    </source>
</evidence>
<dbReference type="InterPro" id="IPR002645">
    <property type="entry name" value="STAS_dom"/>
</dbReference>
<keyword evidence="4" id="KW-1185">Reference proteome</keyword>
<evidence type="ECO:0000259" key="2">
    <source>
        <dbReference type="PROSITE" id="PS50801"/>
    </source>
</evidence>
<evidence type="ECO:0000313" key="3">
    <source>
        <dbReference type="EMBL" id="GAA1881187.1"/>
    </source>
</evidence>
<dbReference type="InterPro" id="IPR036513">
    <property type="entry name" value="STAS_dom_sf"/>
</dbReference>
<dbReference type="PROSITE" id="PS50801">
    <property type="entry name" value="STAS"/>
    <property type="match status" value="1"/>
</dbReference>
<dbReference type="Proteomes" id="UP001500449">
    <property type="component" value="Unassembled WGS sequence"/>
</dbReference>
<proteinExistence type="predicted"/>
<evidence type="ECO:0000256" key="1">
    <source>
        <dbReference type="SAM" id="MobiDB-lite"/>
    </source>
</evidence>
<reference evidence="3 4" key="1">
    <citation type="journal article" date="2019" name="Int. J. Syst. Evol. Microbiol.">
        <title>The Global Catalogue of Microorganisms (GCM) 10K type strain sequencing project: providing services to taxonomists for standard genome sequencing and annotation.</title>
        <authorList>
            <consortium name="The Broad Institute Genomics Platform"/>
            <consortium name="The Broad Institute Genome Sequencing Center for Infectious Disease"/>
            <person name="Wu L."/>
            <person name="Ma J."/>
        </authorList>
    </citation>
    <scope>NUCLEOTIDE SEQUENCE [LARGE SCALE GENOMIC DNA]</scope>
    <source>
        <strain evidence="3 4">JCM 16009</strain>
    </source>
</reference>
<sequence length="234" mass="24727">MSPTAEEDIHRLRLCEPPAPDAVSPRRRDAGATTTGEPPARATWWEAQIGSPPAVVTVVGIGGELDLTSVPGVARRLSAVLERPVAEMIIDLSTLTFCAVHGMRMLTVAARQVARGGTRLVLSGASEQVVQLVTTLWPSEWVARLYEDASAAVLVHTAGRSTDRAVGIPSSRSSSAPVASCVTSARGDTARRRRETYRSALDHLRAADGPRDDNGDALISCLQTATDTGHVTGT</sequence>
<gene>
    <name evidence="3" type="ORF">GCM10009836_73090</name>
</gene>
<feature type="region of interest" description="Disordered" evidence="1">
    <location>
        <begin position="1"/>
        <end position="41"/>
    </location>
</feature>
<dbReference type="SUPFAM" id="SSF52091">
    <property type="entry name" value="SpoIIaa-like"/>
    <property type="match status" value="1"/>
</dbReference>
<dbReference type="Pfam" id="PF01740">
    <property type="entry name" value="STAS"/>
    <property type="match status" value="1"/>
</dbReference>
<dbReference type="Gene3D" id="3.30.750.24">
    <property type="entry name" value="STAS domain"/>
    <property type="match status" value="1"/>
</dbReference>